<reference evidence="1 2" key="1">
    <citation type="journal article" date="2016" name="Front. Microbiol.">
        <title>Single-Cell (Meta-)Genomics of a Dimorphic Candidatus Thiomargarita nelsonii Reveals Genomic Plasticity.</title>
        <authorList>
            <person name="Flood B.E."/>
            <person name="Fliss P."/>
            <person name="Jones D.S."/>
            <person name="Dick G.J."/>
            <person name="Jain S."/>
            <person name="Kaster A.K."/>
            <person name="Winkel M."/>
            <person name="Mussmann M."/>
            <person name="Bailey J."/>
        </authorList>
    </citation>
    <scope>NUCLEOTIDE SEQUENCE [LARGE SCALE GENOMIC DNA]</scope>
    <source>
        <strain evidence="1">Hydrate Ridge</strain>
    </source>
</reference>
<accession>A0A0A6PAM7</accession>
<gene>
    <name evidence="1" type="ORF">PN36_17520</name>
</gene>
<protein>
    <submittedName>
        <fullName evidence="1">Uncharacterized protein</fullName>
    </submittedName>
</protein>
<dbReference type="AlphaFoldDB" id="A0A0A6PAM7"/>
<evidence type="ECO:0000313" key="1">
    <source>
        <dbReference type="EMBL" id="KHD07299.1"/>
    </source>
</evidence>
<sequence length="519" mass="59326">MSIKNNNIYLSKLETVLPRLLALYNRDQTSPTYGQGDRYRWAWKLIDFGNGTFQGAAHGLARLLVNDLLPEYVSKTSILASIDAMFHGADTLRRSNGSMEEAFPYESSFCVTALVAYDLLTCIELLEAQLTTEQRAHYFEIIRPMIVFLHHADETHAFISNHLATAAVALYKWNALTGEQDEKRGSEILNRILKAQSKEGWFREYEGADPGYQTLCTYYLADLHRLRPDLLLHEPLQRSLQFLWHFAHPDGSFGGFYGSRNTRFYYPAGIEYLAKEIPEAKTLAAFMRDSIIRQTTVTLDVMDEPNLIPMFNAYCWAATIEQEIQNNTNMILPALSRETWRKEFPKAGLIIVRGNKHYTVVSWHKGGVCYHFQGNKASINAGVVAKDKQGRYYSTQAYQDNNEISVNDDKIIICSHLVLMHKQLPSPLQLIILRVLNITLMRHKRVGNWIKNALVRLLITNNKVSSAINQRTISFGKQCEIVDEWVKNDGKLQGIPVNNHFSAIHMASQGYWQRQDTLS</sequence>
<dbReference type="Gene3D" id="1.50.10.100">
    <property type="entry name" value="Chondroitin AC/alginate lyase"/>
    <property type="match status" value="1"/>
</dbReference>
<name>A0A0A6PAM7_9GAMM</name>
<dbReference type="SUPFAM" id="SSF48239">
    <property type="entry name" value="Terpenoid cyclases/Protein prenyltransferases"/>
    <property type="match status" value="1"/>
</dbReference>
<organism evidence="1 2">
    <name type="scientific">Candidatus Thiomargarita nelsonii</name>
    <dbReference type="NCBI Taxonomy" id="1003181"/>
    <lineage>
        <taxon>Bacteria</taxon>
        <taxon>Pseudomonadati</taxon>
        <taxon>Pseudomonadota</taxon>
        <taxon>Gammaproteobacteria</taxon>
        <taxon>Thiotrichales</taxon>
        <taxon>Thiotrichaceae</taxon>
        <taxon>Thiomargarita</taxon>
    </lineage>
</organism>
<dbReference type="InterPro" id="IPR008929">
    <property type="entry name" value="Chondroitin_lyas"/>
</dbReference>
<dbReference type="InterPro" id="IPR008930">
    <property type="entry name" value="Terpenoid_cyclase/PrenylTrfase"/>
</dbReference>
<evidence type="ECO:0000313" key="2">
    <source>
        <dbReference type="Proteomes" id="UP000030428"/>
    </source>
</evidence>
<dbReference type="Proteomes" id="UP000030428">
    <property type="component" value="Unassembled WGS sequence"/>
</dbReference>
<proteinExistence type="predicted"/>
<keyword evidence="2" id="KW-1185">Reference proteome</keyword>
<dbReference type="EMBL" id="JSZA02000067">
    <property type="protein sequence ID" value="KHD07299.1"/>
    <property type="molecule type" value="Genomic_DNA"/>
</dbReference>
<comment type="caution">
    <text evidence="1">The sequence shown here is derived from an EMBL/GenBank/DDBJ whole genome shotgun (WGS) entry which is preliminary data.</text>
</comment>